<reference evidence="1 2" key="1">
    <citation type="journal article" date="2009" name="Nat. Genet.">
        <title>The genome of the cucumber, Cucumis sativus L.</title>
        <authorList>
            <person name="Huang S."/>
            <person name="Li R."/>
            <person name="Zhang Z."/>
            <person name="Li L."/>
            <person name="Gu X."/>
            <person name="Fan W."/>
            <person name="Lucas W.J."/>
            <person name="Wang X."/>
            <person name="Xie B."/>
            <person name="Ni P."/>
            <person name="Ren Y."/>
            <person name="Zhu H."/>
            <person name="Li J."/>
            <person name="Lin K."/>
            <person name="Jin W."/>
            <person name="Fei Z."/>
            <person name="Li G."/>
            <person name="Staub J."/>
            <person name="Kilian A."/>
            <person name="van der Vossen E.A."/>
            <person name="Wu Y."/>
            <person name="Guo J."/>
            <person name="He J."/>
            <person name="Jia Z."/>
            <person name="Ren Y."/>
            <person name="Tian G."/>
            <person name="Lu Y."/>
            <person name="Ruan J."/>
            <person name="Qian W."/>
            <person name="Wang M."/>
            <person name="Huang Q."/>
            <person name="Li B."/>
            <person name="Xuan Z."/>
            <person name="Cao J."/>
            <person name="Asan"/>
            <person name="Wu Z."/>
            <person name="Zhang J."/>
            <person name="Cai Q."/>
            <person name="Bai Y."/>
            <person name="Zhao B."/>
            <person name="Han Y."/>
            <person name="Li Y."/>
            <person name="Li X."/>
            <person name="Wang S."/>
            <person name="Shi Q."/>
            <person name="Liu S."/>
            <person name="Cho W.K."/>
            <person name="Kim J.Y."/>
            <person name="Xu Y."/>
            <person name="Heller-Uszynska K."/>
            <person name="Miao H."/>
            <person name="Cheng Z."/>
            <person name="Zhang S."/>
            <person name="Wu J."/>
            <person name="Yang Y."/>
            <person name="Kang H."/>
            <person name="Li M."/>
            <person name="Liang H."/>
            <person name="Ren X."/>
            <person name="Shi Z."/>
            <person name="Wen M."/>
            <person name="Jian M."/>
            <person name="Yang H."/>
            <person name="Zhang G."/>
            <person name="Yang Z."/>
            <person name="Chen R."/>
            <person name="Liu S."/>
            <person name="Li J."/>
            <person name="Ma L."/>
            <person name="Liu H."/>
            <person name="Zhou Y."/>
            <person name="Zhao J."/>
            <person name="Fang X."/>
            <person name="Li G."/>
            <person name="Fang L."/>
            <person name="Li Y."/>
            <person name="Liu D."/>
            <person name="Zheng H."/>
            <person name="Zhang Y."/>
            <person name="Qin N."/>
            <person name="Li Z."/>
            <person name="Yang G."/>
            <person name="Yang S."/>
            <person name="Bolund L."/>
            <person name="Kristiansen K."/>
            <person name="Zheng H."/>
            <person name="Li S."/>
            <person name="Zhang X."/>
            <person name="Yang H."/>
            <person name="Wang J."/>
            <person name="Sun R."/>
            <person name="Zhang B."/>
            <person name="Jiang S."/>
            <person name="Wang J."/>
            <person name="Du Y."/>
            <person name="Li S."/>
        </authorList>
    </citation>
    <scope>NUCLEOTIDE SEQUENCE [LARGE SCALE GENOMIC DNA]</scope>
    <source>
        <strain evidence="2">cv. 9930</strain>
    </source>
</reference>
<proteinExistence type="predicted"/>
<dbReference type="EMBL" id="CM002922">
    <property type="protein sequence ID" value="KGN66035.1"/>
    <property type="molecule type" value="Genomic_DNA"/>
</dbReference>
<reference evidence="1 2" key="2">
    <citation type="journal article" date="2009" name="PLoS ONE">
        <title>An integrated genetic and cytogenetic map of the cucumber genome.</title>
        <authorList>
            <person name="Ren Y."/>
            <person name="Zhang Z."/>
            <person name="Liu J."/>
            <person name="Staub J.E."/>
            <person name="Han Y."/>
            <person name="Cheng Z."/>
            <person name="Li X."/>
            <person name="Lu J."/>
            <person name="Miao H."/>
            <person name="Kang H."/>
            <person name="Xie B."/>
            <person name="Gu X."/>
            <person name="Wang X."/>
            <person name="Du Y."/>
            <person name="Jin W."/>
            <person name="Huang S."/>
        </authorList>
    </citation>
    <scope>NUCLEOTIDE SEQUENCE [LARGE SCALE GENOMIC DNA]</scope>
    <source>
        <strain evidence="2">cv. 9930</strain>
    </source>
</reference>
<sequence length="196" mass="22504">MDPIAAAKNKKKRTFSYEATSNVQDDSVAHHPASFTFPTRIDAMCKSIVEDAVTRSRSQMEEPRIGEVVKRFYDEIWPKVENDFRQQVFKEVQRMIHSAIHSAISPSLRALDDLLVLCFINVFLLCSLFANGPVKFNHVMDDSAIKDFGLMSDFIEWPDVTEEFFLPVQAEASNICEVDDETQYQKLQIKVRPKPK</sequence>
<accession>A0A0A0LVY7</accession>
<evidence type="ECO:0000313" key="1">
    <source>
        <dbReference type="EMBL" id="KGN66035.1"/>
    </source>
</evidence>
<organism evidence="1 2">
    <name type="scientific">Cucumis sativus</name>
    <name type="common">Cucumber</name>
    <dbReference type="NCBI Taxonomy" id="3659"/>
    <lineage>
        <taxon>Eukaryota</taxon>
        <taxon>Viridiplantae</taxon>
        <taxon>Streptophyta</taxon>
        <taxon>Embryophyta</taxon>
        <taxon>Tracheophyta</taxon>
        <taxon>Spermatophyta</taxon>
        <taxon>Magnoliopsida</taxon>
        <taxon>eudicotyledons</taxon>
        <taxon>Gunneridae</taxon>
        <taxon>Pentapetalae</taxon>
        <taxon>rosids</taxon>
        <taxon>fabids</taxon>
        <taxon>Cucurbitales</taxon>
        <taxon>Cucurbitaceae</taxon>
        <taxon>Benincaseae</taxon>
        <taxon>Cucumis</taxon>
    </lineage>
</organism>
<protein>
    <submittedName>
        <fullName evidence="1">Uncharacterized protein</fullName>
    </submittedName>
</protein>
<keyword evidence="2" id="KW-1185">Reference proteome</keyword>
<gene>
    <name evidence="1" type="ORF">Csa_1G569130</name>
</gene>
<reference evidence="1 2" key="4">
    <citation type="journal article" date="2011" name="BMC Genomics">
        <title>RNA-Seq improves annotation of protein-coding genes in the cucumber genome.</title>
        <authorList>
            <person name="Li Z."/>
            <person name="Zhang Z."/>
            <person name="Yan P."/>
            <person name="Huang S."/>
            <person name="Fei Z."/>
            <person name="Lin K."/>
        </authorList>
    </citation>
    <scope>NUCLEOTIDE SEQUENCE [LARGE SCALE GENOMIC DNA]</scope>
    <source>
        <strain evidence="2">cv. 9930</strain>
    </source>
</reference>
<dbReference type="Proteomes" id="UP000029981">
    <property type="component" value="Chromosome 1"/>
</dbReference>
<dbReference type="Gramene" id="KGN66035">
    <property type="protein sequence ID" value="KGN66035"/>
    <property type="gene ID" value="Csa_1G569130"/>
</dbReference>
<reference evidence="1 2" key="3">
    <citation type="journal article" date="2010" name="BMC Genomics">
        <title>Transcriptome sequencing and comparative analysis of cucumber flowers with different sex types.</title>
        <authorList>
            <person name="Guo S."/>
            <person name="Zheng Y."/>
            <person name="Joung J.G."/>
            <person name="Liu S."/>
            <person name="Zhang Z."/>
            <person name="Crasta O.R."/>
            <person name="Sobral B.W."/>
            <person name="Xu Y."/>
            <person name="Huang S."/>
            <person name="Fei Z."/>
        </authorList>
    </citation>
    <scope>NUCLEOTIDE SEQUENCE [LARGE SCALE GENOMIC DNA]</scope>
    <source>
        <strain evidence="2">cv. 9930</strain>
    </source>
</reference>
<dbReference type="AlphaFoldDB" id="A0A0A0LVY7"/>
<name>A0A0A0LVY7_CUCSA</name>
<dbReference type="eggNOG" id="ENOG502QWE3">
    <property type="taxonomic scope" value="Eukaryota"/>
</dbReference>
<evidence type="ECO:0000313" key="2">
    <source>
        <dbReference type="Proteomes" id="UP000029981"/>
    </source>
</evidence>